<comment type="caution">
    <text evidence="2">The sequence shown here is derived from an EMBL/GenBank/DDBJ whole genome shotgun (WGS) entry which is preliminary data.</text>
</comment>
<feature type="compositionally biased region" description="Low complexity" evidence="1">
    <location>
        <begin position="91"/>
        <end position="103"/>
    </location>
</feature>
<feature type="region of interest" description="Disordered" evidence="1">
    <location>
        <begin position="80"/>
        <end position="103"/>
    </location>
</feature>
<accession>A0AA39JNK6</accession>
<reference evidence="2" key="1">
    <citation type="submission" date="2023-06" db="EMBL/GenBank/DDBJ databases">
        <authorList>
            <consortium name="Lawrence Berkeley National Laboratory"/>
            <person name="Ahrendt S."/>
            <person name="Sahu N."/>
            <person name="Indic B."/>
            <person name="Wong-Bajracharya J."/>
            <person name="Merenyi Z."/>
            <person name="Ke H.-M."/>
            <person name="Monk M."/>
            <person name="Kocsube S."/>
            <person name="Drula E."/>
            <person name="Lipzen A."/>
            <person name="Balint B."/>
            <person name="Henrissat B."/>
            <person name="Andreopoulos B."/>
            <person name="Martin F.M."/>
            <person name="Harder C.B."/>
            <person name="Rigling D."/>
            <person name="Ford K.L."/>
            <person name="Foster G.D."/>
            <person name="Pangilinan J."/>
            <person name="Papanicolaou A."/>
            <person name="Barry K."/>
            <person name="LaButti K."/>
            <person name="Viragh M."/>
            <person name="Koriabine M."/>
            <person name="Yan M."/>
            <person name="Riley R."/>
            <person name="Champramary S."/>
            <person name="Plett K.L."/>
            <person name="Tsai I.J."/>
            <person name="Slot J."/>
            <person name="Sipos G."/>
            <person name="Plett J."/>
            <person name="Nagy L.G."/>
            <person name="Grigoriev I.V."/>
        </authorList>
    </citation>
    <scope>NUCLEOTIDE SEQUENCE</scope>
    <source>
        <strain evidence="2">CCBAS 213</strain>
    </source>
</reference>
<dbReference type="Proteomes" id="UP001175211">
    <property type="component" value="Unassembled WGS sequence"/>
</dbReference>
<keyword evidence="3" id="KW-1185">Reference proteome</keyword>
<feature type="non-terminal residue" evidence="2">
    <location>
        <position position="1"/>
    </location>
</feature>
<dbReference type="EMBL" id="JAUEPS010000048">
    <property type="protein sequence ID" value="KAK0446047.1"/>
    <property type="molecule type" value="Genomic_DNA"/>
</dbReference>
<name>A0AA39JNK6_ARMTA</name>
<sequence length="103" mass="11485">MYLSTISTSAQVPGRFTKRTDKQFFAKSNQDLSTDLQVSTDRLVPVDVIDLQTFDWVLEWSEIRPFIVTLLLPHGTLSLIATPTSNPSPPTSTSNPHPSIHYA</sequence>
<evidence type="ECO:0000256" key="1">
    <source>
        <dbReference type="SAM" id="MobiDB-lite"/>
    </source>
</evidence>
<gene>
    <name evidence="2" type="ORF">EV420DRAFT_1571484</name>
</gene>
<dbReference type="AlphaFoldDB" id="A0AA39JNK6"/>
<protein>
    <submittedName>
        <fullName evidence="2">Uncharacterized protein</fullName>
    </submittedName>
</protein>
<proteinExistence type="predicted"/>
<evidence type="ECO:0000313" key="2">
    <source>
        <dbReference type="EMBL" id="KAK0446047.1"/>
    </source>
</evidence>
<organism evidence="2 3">
    <name type="scientific">Armillaria tabescens</name>
    <name type="common">Ringless honey mushroom</name>
    <name type="synonym">Agaricus tabescens</name>
    <dbReference type="NCBI Taxonomy" id="1929756"/>
    <lineage>
        <taxon>Eukaryota</taxon>
        <taxon>Fungi</taxon>
        <taxon>Dikarya</taxon>
        <taxon>Basidiomycota</taxon>
        <taxon>Agaricomycotina</taxon>
        <taxon>Agaricomycetes</taxon>
        <taxon>Agaricomycetidae</taxon>
        <taxon>Agaricales</taxon>
        <taxon>Marasmiineae</taxon>
        <taxon>Physalacriaceae</taxon>
        <taxon>Desarmillaria</taxon>
    </lineage>
</organism>
<dbReference type="RefSeq" id="XP_060325688.1">
    <property type="nucleotide sequence ID" value="XM_060474322.1"/>
</dbReference>
<dbReference type="GeneID" id="85357870"/>
<evidence type="ECO:0000313" key="3">
    <source>
        <dbReference type="Proteomes" id="UP001175211"/>
    </source>
</evidence>